<protein>
    <recommendedName>
        <fullName evidence="3">HEAT repeat domain-containing protein</fullName>
    </recommendedName>
</protein>
<accession>A0A7G1I073</accession>
<organism evidence="1 2">
    <name type="scientific">Coprobacter secundus subsp. similis</name>
    <dbReference type="NCBI Taxonomy" id="2751153"/>
    <lineage>
        <taxon>Bacteria</taxon>
        <taxon>Pseudomonadati</taxon>
        <taxon>Bacteroidota</taxon>
        <taxon>Bacteroidia</taxon>
        <taxon>Bacteroidales</taxon>
        <taxon>Barnesiellaceae</taxon>
        <taxon>Coprobacter</taxon>
    </lineage>
</organism>
<dbReference type="KEGG" id="copr:Cop2CBH44_21910"/>
<evidence type="ECO:0008006" key="3">
    <source>
        <dbReference type="Google" id="ProtNLM"/>
    </source>
</evidence>
<dbReference type="RefSeq" id="WP_021929787.1">
    <property type="nucleotide sequence ID" value="NZ_AP023322.1"/>
</dbReference>
<evidence type="ECO:0000313" key="1">
    <source>
        <dbReference type="EMBL" id="BCI63838.1"/>
    </source>
</evidence>
<reference evidence="2" key="1">
    <citation type="submission" date="2020-07" db="EMBL/GenBank/DDBJ databases">
        <title>Complete genome sequencing of Coprobacter sp. strain 2CBH44.</title>
        <authorList>
            <person name="Sakamoto M."/>
            <person name="Murakami T."/>
            <person name="Mori H."/>
        </authorList>
    </citation>
    <scope>NUCLEOTIDE SEQUENCE [LARGE SCALE GENOMIC DNA]</scope>
    <source>
        <strain evidence="2">2CBH44</strain>
    </source>
</reference>
<dbReference type="EMBL" id="AP023322">
    <property type="protein sequence ID" value="BCI63838.1"/>
    <property type="molecule type" value="Genomic_DNA"/>
</dbReference>
<dbReference type="InterPro" id="IPR016024">
    <property type="entry name" value="ARM-type_fold"/>
</dbReference>
<gene>
    <name evidence="1" type="ORF">Cop2CBH44_21910</name>
</gene>
<name>A0A7G1I073_9BACT</name>
<dbReference type="Proteomes" id="UP000594042">
    <property type="component" value="Chromosome"/>
</dbReference>
<evidence type="ECO:0000313" key="2">
    <source>
        <dbReference type="Proteomes" id="UP000594042"/>
    </source>
</evidence>
<proteinExistence type="predicted"/>
<sequence>MNKSRIILLCILSVLTFMNISAKNRGFAIFIDPISYKKVRPEVEQYAQSIEKQGLKTFIIEDKWGIPDSIRACILQLYTQKNYPIEGAVFIGDIPIPMIRDAQHMTTAFKVNQNLKNFERTAVPSDRFYDDLNLKFTFIQQDKKKPNLFYYSLNADSPQRLEPVIYSGRIKPGDTPTTSKYERLKAYLQKVVRLKEEQNKVDQLLYFSGQGYNSESQLARIDEKESYYEYFPWLKQQRNGIQHIDHLRDNFIKYRMMAEIQRNDLDIAILHHHGAPGKEYLNRYPVPRNAKDNLESAKIFFRSKIRSAVDRKTPADTAIAYYVREYDVPKDWFDDIFTKASIDSDSIRDYQLDLHIEDFDTYKPNARIVLLDACFNGAFNNDRYIAGEYIFNSGNTVVAIANSVNVLQDKWTDRNLGLLGLGMRIGNMTKYNPYLESHTIGDPTYSFSSYDASININKVLAERNIGYWKKQLKSQYPAMQLMAIQQIAQNGNCSDFLLSTFKTNPNYIVRLGCMMELSRYDDDNFVSCLELATEDSYELIQRLGCILVGKNGDPRLIPAVIRSLIRNNNGKRVEFQLKSAMGMFETEPLLAEFEKQFAECSIYLNKAEKKAYFEDFIRYAAGRWDENVQVLSNRDSKPKDVLFCIRSIRNNPIHAELPFLIDFFQNCNNEEYQLLLAEVFGWFELSYKSPELLQELLKISQDNKYSEKVRNEALKSVNRLTHRKHE</sequence>
<keyword evidence="2" id="KW-1185">Reference proteome</keyword>
<dbReference type="SUPFAM" id="SSF48371">
    <property type="entry name" value="ARM repeat"/>
    <property type="match status" value="1"/>
</dbReference>
<dbReference type="AlphaFoldDB" id="A0A7G1I073"/>